<proteinExistence type="predicted"/>
<dbReference type="Proteomes" id="UP000293347">
    <property type="component" value="Unassembled WGS sequence"/>
</dbReference>
<dbReference type="SUPFAM" id="SSF52980">
    <property type="entry name" value="Restriction endonuclease-like"/>
    <property type="match status" value="1"/>
</dbReference>
<dbReference type="RefSeq" id="WP_131597303.1">
    <property type="nucleotide sequence ID" value="NZ_SJSL01000005.1"/>
</dbReference>
<dbReference type="GO" id="GO:0003677">
    <property type="term" value="F:DNA binding"/>
    <property type="evidence" value="ECO:0007669"/>
    <property type="project" value="InterPro"/>
</dbReference>
<evidence type="ECO:0000259" key="1">
    <source>
        <dbReference type="Pfam" id="PF04471"/>
    </source>
</evidence>
<dbReference type="InterPro" id="IPR007111">
    <property type="entry name" value="NACHT_NTPase"/>
</dbReference>
<protein>
    <submittedName>
        <fullName evidence="3">NACHT domain-containing protein</fullName>
    </submittedName>
</protein>
<dbReference type="Gene3D" id="3.40.50.300">
    <property type="entry name" value="P-loop containing nucleotide triphosphate hydrolases"/>
    <property type="match status" value="1"/>
</dbReference>
<keyword evidence="4" id="KW-1185">Reference proteome</keyword>
<evidence type="ECO:0000313" key="3">
    <source>
        <dbReference type="EMBL" id="TCC99968.1"/>
    </source>
</evidence>
<gene>
    <name evidence="3" type="ORF">EZ437_17160</name>
</gene>
<dbReference type="InterPro" id="IPR007560">
    <property type="entry name" value="Restrct_endonuc_IV_Mrr"/>
</dbReference>
<dbReference type="OrthoDB" id="8450256at2"/>
<dbReference type="AlphaFoldDB" id="A0A4R0NIB8"/>
<feature type="domain" description="NACHT" evidence="2">
    <location>
        <begin position="186"/>
        <end position="295"/>
    </location>
</feature>
<dbReference type="GO" id="GO:0009307">
    <property type="term" value="P:DNA restriction-modification system"/>
    <property type="evidence" value="ECO:0007669"/>
    <property type="project" value="InterPro"/>
</dbReference>
<dbReference type="EMBL" id="SJSL01000005">
    <property type="protein sequence ID" value="TCC99968.1"/>
    <property type="molecule type" value="Genomic_DNA"/>
</dbReference>
<dbReference type="SUPFAM" id="SSF52540">
    <property type="entry name" value="P-loop containing nucleoside triphosphate hydrolases"/>
    <property type="match status" value="1"/>
</dbReference>
<comment type="caution">
    <text evidence="3">The sequence shown here is derived from an EMBL/GenBank/DDBJ whole genome shotgun (WGS) entry which is preliminary data.</text>
</comment>
<reference evidence="3 4" key="1">
    <citation type="submission" date="2019-02" db="EMBL/GenBank/DDBJ databases">
        <title>Pedobacter sp. RP-1-14 sp. nov., isolated from Arctic soil.</title>
        <authorList>
            <person name="Dahal R.H."/>
        </authorList>
    </citation>
    <scope>NUCLEOTIDE SEQUENCE [LARGE SCALE GENOMIC DNA]</scope>
    <source>
        <strain evidence="3 4">RP-1-14</strain>
    </source>
</reference>
<sequence>MEFFNEQNTSLENGNLFEKHVRQLLVLQGRNVLPEMMIGSKKVDLSFNLSGFNKTEHYAVECKAWKSKLSKEDLSGIVFQYGGLIATNLIDSLLIVTLNGLSPAAMQLVEEHRNIKHITYVDLLNLTIDFSQFIHQQENDFYQSTDGLDQYYIDLRVRENTVTSRNTRDLMSIVEEWIASSDYTPLAILGSYGQGKSSFSRKLAAFLAKAHQSDPVKRIPIYIKLSAISKEQSIEGLLGKIFTASVNVKHYNYFSFNQLNAMGKFVIILDGFDEMKQSLNWEEFKYNFSQLNKLVHGTGKVILLGRPNAFLTDDEHAFVLRGERKSSFGIVRERDWPVYHELELELLNAPQIEKFFQDYYTYRIKVASDTQDASALAHARDYKSRHITDRKIREISNRPVQLKMLADLLPYVTFTAENLTTALLYDEFISMILDREFEKESNFNISKDNRRKFSRLIALFLWENSSEYSIKFEEIPNNIFEQFIPENARDIDKIKRDFISGCFLSRKLGSTIYFPHRSFQEYFVAEEVVIQITSGQDIDIKKIDNLLTVEVSDFVKGLAGLKIVVNLDLAFKNYRGMLSTNLVRIFFKPEYKRIFLQQVLTSYAPWYKIIFVLMHEADPFTAEQIGEFKQFLIRETKKLTDDMAAVCALFLAMHEKINTVETILSHLCEELIIYYNKILKEARKKQIHPVAESVTWITDLLLKTNISTRNNTLDLRALLPLFVKKMEGWCFITEWKDDKTLNSNEYRIVSVLRDVDDEVIGRLRTLKLVYDDFQETRKQKRKGSLN</sequence>
<dbReference type="InterPro" id="IPR027417">
    <property type="entry name" value="P-loop_NTPase"/>
</dbReference>
<dbReference type="Pfam" id="PF05729">
    <property type="entry name" value="NACHT"/>
    <property type="match status" value="1"/>
</dbReference>
<evidence type="ECO:0000313" key="4">
    <source>
        <dbReference type="Proteomes" id="UP000293347"/>
    </source>
</evidence>
<accession>A0A4R0NIB8</accession>
<organism evidence="3 4">
    <name type="scientific">Pedobacter psychroterrae</name>
    <dbReference type="NCBI Taxonomy" id="2530453"/>
    <lineage>
        <taxon>Bacteria</taxon>
        <taxon>Pseudomonadati</taxon>
        <taxon>Bacteroidota</taxon>
        <taxon>Sphingobacteriia</taxon>
        <taxon>Sphingobacteriales</taxon>
        <taxon>Sphingobacteriaceae</taxon>
        <taxon>Pedobacter</taxon>
    </lineage>
</organism>
<feature type="domain" description="Restriction endonuclease type IV Mrr" evidence="1">
    <location>
        <begin position="16"/>
        <end position="126"/>
    </location>
</feature>
<dbReference type="Pfam" id="PF04471">
    <property type="entry name" value="Mrr_cat"/>
    <property type="match status" value="1"/>
</dbReference>
<dbReference type="InterPro" id="IPR011335">
    <property type="entry name" value="Restrct_endonuc-II-like"/>
</dbReference>
<name>A0A4R0NIB8_9SPHI</name>
<dbReference type="GO" id="GO:0004519">
    <property type="term" value="F:endonuclease activity"/>
    <property type="evidence" value="ECO:0007669"/>
    <property type="project" value="InterPro"/>
</dbReference>
<evidence type="ECO:0000259" key="2">
    <source>
        <dbReference type="Pfam" id="PF05729"/>
    </source>
</evidence>